<organism evidence="1">
    <name type="scientific">marine sediment metagenome</name>
    <dbReference type="NCBI Taxonomy" id="412755"/>
    <lineage>
        <taxon>unclassified sequences</taxon>
        <taxon>metagenomes</taxon>
        <taxon>ecological metagenomes</taxon>
    </lineage>
</organism>
<name>X0RJ22_9ZZZZ</name>
<dbReference type="AlphaFoldDB" id="X0RJ22"/>
<accession>X0RJ22</accession>
<feature type="non-terminal residue" evidence="1">
    <location>
        <position position="1"/>
    </location>
</feature>
<protein>
    <submittedName>
        <fullName evidence="1">Uncharacterized protein</fullName>
    </submittedName>
</protein>
<sequence>LGDTPETTSKLVRGVRMILRKLGILEVDLWKNELRFSSQSGIPPAQARQLRINDDEIAIEWDQHIMAMDTNGFSVTDALGNFFSFKNGEFFLKASKIGFAGPLAMWDYTEATAFTRDKGYPDPDREALLWDSKAVSALGQPAPGLYFKQDVYFGTAGSPAVLQTLFDEHYKPAMTLLGEHTHTGSAPGAPTGPPQNVKPYVDPNDPTNVVASVLALNVKTLDNPLVTELWFSLMQISL</sequence>
<dbReference type="EMBL" id="BARS01003823">
    <property type="protein sequence ID" value="GAF68839.1"/>
    <property type="molecule type" value="Genomic_DNA"/>
</dbReference>
<reference evidence="1" key="1">
    <citation type="journal article" date="2014" name="Front. Microbiol.">
        <title>High frequency of phylogenetically diverse reductive dehalogenase-homologous genes in deep subseafloor sedimentary metagenomes.</title>
        <authorList>
            <person name="Kawai M."/>
            <person name="Futagami T."/>
            <person name="Toyoda A."/>
            <person name="Takaki Y."/>
            <person name="Nishi S."/>
            <person name="Hori S."/>
            <person name="Arai W."/>
            <person name="Tsubouchi T."/>
            <person name="Morono Y."/>
            <person name="Uchiyama I."/>
            <person name="Ito T."/>
            <person name="Fujiyama A."/>
            <person name="Inagaki F."/>
            <person name="Takami H."/>
        </authorList>
    </citation>
    <scope>NUCLEOTIDE SEQUENCE</scope>
    <source>
        <strain evidence="1">Expedition CK06-06</strain>
    </source>
</reference>
<evidence type="ECO:0000313" key="1">
    <source>
        <dbReference type="EMBL" id="GAF68839.1"/>
    </source>
</evidence>
<proteinExistence type="predicted"/>
<gene>
    <name evidence="1" type="ORF">S01H1_07413</name>
</gene>
<comment type="caution">
    <text evidence="1">The sequence shown here is derived from an EMBL/GenBank/DDBJ whole genome shotgun (WGS) entry which is preliminary data.</text>
</comment>